<dbReference type="EMBL" id="CM007390">
    <property type="protein sequence ID" value="ONK57226.1"/>
    <property type="molecule type" value="Genomic_DNA"/>
</dbReference>
<dbReference type="AlphaFoldDB" id="A0A5P1E8G4"/>
<dbReference type="Proteomes" id="UP000243459">
    <property type="component" value="Chromosome 10"/>
</dbReference>
<evidence type="ECO:0000256" key="1">
    <source>
        <dbReference type="SAM" id="MobiDB-lite"/>
    </source>
</evidence>
<evidence type="ECO:0008006" key="6">
    <source>
        <dbReference type="Google" id="ProtNLM"/>
    </source>
</evidence>
<evidence type="ECO:0000313" key="4">
    <source>
        <dbReference type="EMBL" id="ONK57226.1"/>
    </source>
</evidence>
<feature type="region of interest" description="Disordered" evidence="1">
    <location>
        <begin position="100"/>
        <end position="171"/>
    </location>
</feature>
<accession>A0A5P1E8G4</accession>
<sequence length="279" mass="31563">MKATRTWNSSSNNCHNGMERENWPSYCWRGLRISRVPWQGWWTRRTTTTKRQGRTLPRPAWRPWPGTPPRSWTIPRPRILSRPRILPRPWAQPRLWTVAGRSEAGPSGGSTTPLSPDLHQANQASSQPQHPEVISGQVEQQLQQLSIQDEGETSQAIQTVSSSKSNRAPLRPGIGSAGVKCIVKANHFFVQLLDKDVHQYDVSITPEVKSRSMNRDVIKELVKLYRLTHLGGRLPAYDGRKNLYTAGPLPFDSKSFQITLLDEEEGPGGQRFCLDHSGY</sequence>
<evidence type="ECO:0000313" key="5">
    <source>
        <dbReference type="Proteomes" id="UP000243459"/>
    </source>
</evidence>
<feature type="compositionally biased region" description="Low complexity" evidence="1">
    <location>
        <begin position="133"/>
        <end position="148"/>
    </location>
</feature>
<name>A0A5P1E8G4_ASPOF</name>
<reference evidence="5" key="1">
    <citation type="journal article" date="2017" name="Nat. Commun.">
        <title>The asparagus genome sheds light on the origin and evolution of a young Y chromosome.</title>
        <authorList>
            <person name="Harkess A."/>
            <person name="Zhou J."/>
            <person name="Xu C."/>
            <person name="Bowers J.E."/>
            <person name="Van der Hulst R."/>
            <person name="Ayyampalayam S."/>
            <person name="Mercati F."/>
            <person name="Riccardi P."/>
            <person name="McKain M.R."/>
            <person name="Kakrana A."/>
            <person name="Tang H."/>
            <person name="Ray J."/>
            <person name="Groenendijk J."/>
            <person name="Arikit S."/>
            <person name="Mathioni S.M."/>
            <person name="Nakano M."/>
            <person name="Shan H."/>
            <person name="Telgmann-Rauber A."/>
            <person name="Kanno A."/>
            <person name="Yue Z."/>
            <person name="Chen H."/>
            <person name="Li W."/>
            <person name="Chen Y."/>
            <person name="Xu X."/>
            <person name="Zhang Y."/>
            <person name="Luo S."/>
            <person name="Chen H."/>
            <person name="Gao J."/>
            <person name="Mao Z."/>
            <person name="Pires J.C."/>
            <person name="Luo M."/>
            <person name="Kudrna D."/>
            <person name="Wing R.A."/>
            <person name="Meyers B.C."/>
            <person name="Yi K."/>
            <person name="Kong H."/>
            <person name="Lavrijsen P."/>
            <person name="Sunseri F."/>
            <person name="Falavigna A."/>
            <person name="Ye Y."/>
            <person name="Leebens-Mack J.H."/>
            <person name="Chen G."/>
        </authorList>
    </citation>
    <scope>NUCLEOTIDE SEQUENCE [LARGE SCALE GENOMIC DNA]</scope>
    <source>
        <strain evidence="5">cv. DH0086</strain>
    </source>
</reference>
<feature type="region of interest" description="Disordered" evidence="1">
    <location>
        <begin position="47"/>
        <end position="69"/>
    </location>
</feature>
<dbReference type="PANTHER" id="PTHR22891">
    <property type="entry name" value="EUKARYOTIC TRANSLATION INITIATION FACTOR 2C"/>
    <property type="match status" value="1"/>
</dbReference>
<dbReference type="InterPro" id="IPR024357">
    <property type="entry name" value="Argonaut_Gly-rich"/>
</dbReference>
<dbReference type="Gramene" id="ONK57226">
    <property type="protein sequence ID" value="ONK57226"/>
    <property type="gene ID" value="A4U43_C10F17900"/>
</dbReference>
<feature type="compositionally biased region" description="Polar residues" evidence="1">
    <location>
        <begin position="153"/>
        <end position="166"/>
    </location>
</feature>
<dbReference type="Pfam" id="PF16486">
    <property type="entry name" value="ArgoN"/>
    <property type="match status" value="1"/>
</dbReference>
<feature type="domain" description="Argonaut glycine-rich" evidence="2">
    <location>
        <begin position="124"/>
        <end position="160"/>
    </location>
</feature>
<evidence type="ECO:0000259" key="3">
    <source>
        <dbReference type="Pfam" id="PF16486"/>
    </source>
</evidence>
<evidence type="ECO:0000259" key="2">
    <source>
        <dbReference type="Pfam" id="PF12764"/>
    </source>
</evidence>
<dbReference type="Pfam" id="PF12764">
    <property type="entry name" value="Gly-rich_Ago1"/>
    <property type="match status" value="1"/>
</dbReference>
<feature type="domain" description="Protein argonaute N-terminal" evidence="3">
    <location>
        <begin position="180"/>
        <end position="267"/>
    </location>
</feature>
<keyword evidence="5" id="KW-1185">Reference proteome</keyword>
<proteinExistence type="predicted"/>
<organism evidence="4 5">
    <name type="scientific">Asparagus officinalis</name>
    <name type="common">Garden asparagus</name>
    <dbReference type="NCBI Taxonomy" id="4686"/>
    <lineage>
        <taxon>Eukaryota</taxon>
        <taxon>Viridiplantae</taxon>
        <taxon>Streptophyta</taxon>
        <taxon>Embryophyta</taxon>
        <taxon>Tracheophyta</taxon>
        <taxon>Spermatophyta</taxon>
        <taxon>Magnoliopsida</taxon>
        <taxon>Liliopsida</taxon>
        <taxon>Asparagales</taxon>
        <taxon>Asparagaceae</taxon>
        <taxon>Asparagoideae</taxon>
        <taxon>Asparagus</taxon>
    </lineage>
</organism>
<gene>
    <name evidence="4" type="ORF">A4U43_C10F17900</name>
</gene>
<protein>
    <recommendedName>
        <fullName evidence="6">Protein argonaute N-terminal domain-containing protein</fullName>
    </recommendedName>
</protein>
<feature type="compositionally biased region" description="Polar residues" evidence="1">
    <location>
        <begin position="109"/>
        <end position="129"/>
    </location>
</feature>
<dbReference type="InterPro" id="IPR032474">
    <property type="entry name" value="Argonaute_N"/>
</dbReference>